<gene>
    <name evidence="3" type="ORF">RRG08_048082</name>
</gene>
<evidence type="ECO:0000313" key="3">
    <source>
        <dbReference type="EMBL" id="KAK3799011.1"/>
    </source>
</evidence>
<dbReference type="AlphaFoldDB" id="A0AAE1B4X8"/>
<protein>
    <submittedName>
        <fullName evidence="3">Uncharacterized protein</fullName>
    </submittedName>
</protein>
<dbReference type="InterPro" id="IPR042635">
    <property type="entry name" value="MEGF10/SREC1/2-like"/>
</dbReference>
<evidence type="ECO:0000313" key="4">
    <source>
        <dbReference type="Proteomes" id="UP001283361"/>
    </source>
</evidence>
<dbReference type="EMBL" id="JAWDGP010000598">
    <property type="protein sequence ID" value="KAK3799011.1"/>
    <property type="molecule type" value="Genomic_DNA"/>
</dbReference>
<keyword evidence="2" id="KW-0472">Membrane</keyword>
<keyword evidence="1" id="KW-0245">EGF-like domain</keyword>
<reference evidence="3" key="1">
    <citation type="journal article" date="2023" name="G3 (Bethesda)">
        <title>A reference genome for the long-term kleptoplast-retaining sea slug Elysia crispata morphotype clarki.</title>
        <authorList>
            <person name="Eastman K.E."/>
            <person name="Pendleton A.L."/>
            <person name="Shaikh M.A."/>
            <person name="Suttiyut T."/>
            <person name="Ogas R."/>
            <person name="Tomko P."/>
            <person name="Gavelis G."/>
            <person name="Widhalm J.R."/>
            <person name="Wisecaver J.H."/>
        </authorList>
    </citation>
    <scope>NUCLEOTIDE SEQUENCE</scope>
    <source>
        <strain evidence="3">ECLA1</strain>
    </source>
</reference>
<feature type="transmembrane region" description="Helical" evidence="2">
    <location>
        <begin position="233"/>
        <end position="258"/>
    </location>
</feature>
<evidence type="ECO:0000256" key="2">
    <source>
        <dbReference type="SAM" id="Phobius"/>
    </source>
</evidence>
<keyword evidence="2" id="KW-0812">Transmembrane</keyword>
<keyword evidence="2" id="KW-1133">Transmembrane helix</keyword>
<comment type="caution">
    <text evidence="3">The sequence shown here is derived from an EMBL/GenBank/DDBJ whole genome shotgun (WGS) entry which is preliminary data.</text>
</comment>
<proteinExistence type="predicted"/>
<evidence type="ECO:0000256" key="1">
    <source>
        <dbReference type="ARBA" id="ARBA00022536"/>
    </source>
</evidence>
<dbReference type="Gene3D" id="2.170.300.10">
    <property type="entry name" value="Tie2 ligand-binding domain superfamily"/>
    <property type="match status" value="1"/>
</dbReference>
<organism evidence="3 4">
    <name type="scientific">Elysia crispata</name>
    <name type="common">lettuce slug</name>
    <dbReference type="NCBI Taxonomy" id="231223"/>
    <lineage>
        <taxon>Eukaryota</taxon>
        <taxon>Metazoa</taxon>
        <taxon>Spiralia</taxon>
        <taxon>Lophotrochozoa</taxon>
        <taxon>Mollusca</taxon>
        <taxon>Gastropoda</taxon>
        <taxon>Heterobranchia</taxon>
        <taxon>Euthyneura</taxon>
        <taxon>Panpulmonata</taxon>
        <taxon>Sacoglossa</taxon>
        <taxon>Placobranchoidea</taxon>
        <taxon>Plakobranchidae</taxon>
        <taxon>Elysia</taxon>
    </lineage>
</organism>
<accession>A0AAE1B4X8</accession>
<dbReference type="Proteomes" id="UP001283361">
    <property type="component" value="Unassembled WGS sequence"/>
</dbReference>
<keyword evidence="4" id="KW-1185">Reference proteome</keyword>
<dbReference type="PANTHER" id="PTHR24043">
    <property type="entry name" value="SCAVENGER RECEPTOR CLASS F"/>
    <property type="match status" value="1"/>
</dbReference>
<sequence>MNIDIVCRLRVGILDHCLTDNAVEAATGRDVDRGAALIANVERVMQETEPVTSAVTPAMSLHSAITCVGLAFSAKIVTRGAVQAVKAVPAILLMERVKPVNLARMGPDVVKHVLQETLVLAASSLVLRTVRDRTDCDLGRFGVGCIQFCSEFCFQGSCDPVNGSCINGCVRSFFPPTCKTCQSGWYSRLCDEQCSQFCEQSECDPGTGKCYYCVEGRQGDFCEKTLGIPRENFVFAGFLSVILISTLLGMAMCINLALKEARLQEESREQKASEIISMSVSGESASAESESYGFESPKEIFFLSSSSSTSYALSDMTLESFLESSVDPYDFG</sequence>
<name>A0AAE1B4X8_9GAST</name>
<dbReference type="PANTHER" id="PTHR24043:SF8">
    <property type="entry name" value="EGF-LIKE DOMAIN-CONTAINING PROTEIN"/>
    <property type="match status" value="1"/>
</dbReference>
<dbReference type="GO" id="GO:0005044">
    <property type="term" value="F:scavenger receptor activity"/>
    <property type="evidence" value="ECO:0007669"/>
    <property type="project" value="InterPro"/>
</dbReference>